<proteinExistence type="predicted"/>
<name>T0YT69_9ZZZZ</name>
<organism evidence="2">
    <name type="scientific">mine drainage metagenome</name>
    <dbReference type="NCBI Taxonomy" id="410659"/>
    <lineage>
        <taxon>unclassified sequences</taxon>
        <taxon>metagenomes</taxon>
        <taxon>ecological metagenomes</taxon>
    </lineage>
</organism>
<comment type="caution">
    <text evidence="2">The sequence shown here is derived from an EMBL/GenBank/DDBJ whole genome shotgun (WGS) entry which is preliminary data.</text>
</comment>
<reference evidence="2" key="1">
    <citation type="submission" date="2013-08" db="EMBL/GenBank/DDBJ databases">
        <authorList>
            <person name="Mendez C."/>
            <person name="Richter M."/>
            <person name="Ferrer M."/>
            <person name="Sanchez J."/>
        </authorList>
    </citation>
    <scope>NUCLEOTIDE SEQUENCE</scope>
</reference>
<reference evidence="2" key="2">
    <citation type="journal article" date="2014" name="ISME J.">
        <title>Microbial stratification in low pH oxic and suboxic macroscopic growths along an acid mine drainage.</title>
        <authorList>
            <person name="Mendez-Garcia C."/>
            <person name="Mesa V."/>
            <person name="Sprenger R.R."/>
            <person name="Richter M."/>
            <person name="Diez M.S."/>
            <person name="Solano J."/>
            <person name="Bargiela R."/>
            <person name="Golyshina O.V."/>
            <person name="Manteca A."/>
            <person name="Ramos J.L."/>
            <person name="Gallego J.R."/>
            <person name="Llorente I."/>
            <person name="Martins Dos Santos V.A."/>
            <person name="Jensen O.N."/>
            <person name="Pelaez A.I."/>
            <person name="Sanchez J."/>
            <person name="Ferrer M."/>
        </authorList>
    </citation>
    <scope>NUCLEOTIDE SEQUENCE</scope>
</reference>
<dbReference type="AlphaFoldDB" id="T0YT69"/>
<accession>T0YT69</accession>
<dbReference type="InterPro" id="IPR002513">
    <property type="entry name" value="Tn3_Tnp_DDE_dom"/>
</dbReference>
<dbReference type="GO" id="GO:0006313">
    <property type="term" value="P:DNA transposition"/>
    <property type="evidence" value="ECO:0007669"/>
    <property type="project" value="InterPro"/>
</dbReference>
<evidence type="ECO:0000313" key="2">
    <source>
        <dbReference type="EMBL" id="EQD36363.1"/>
    </source>
</evidence>
<gene>
    <name evidence="2" type="ORF">B1B_16542</name>
</gene>
<feature type="domain" description="Tn3 transposase DDE" evidence="1">
    <location>
        <begin position="1"/>
        <end position="80"/>
    </location>
</feature>
<dbReference type="Pfam" id="PF01526">
    <property type="entry name" value="DDE_Tnp_Tn3"/>
    <property type="match status" value="1"/>
</dbReference>
<protein>
    <submittedName>
        <fullName evidence="2">Transposase, Tn3</fullName>
    </submittedName>
</protein>
<feature type="non-terminal residue" evidence="2">
    <location>
        <position position="1"/>
    </location>
</feature>
<dbReference type="EMBL" id="AUZY01011006">
    <property type="protein sequence ID" value="EQD36363.1"/>
    <property type="molecule type" value="Genomic_DNA"/>
</dbReference>
<evidence type="ECO:0000259" key="1">
    <source>
        <dbReference type="Pfam" id="PF01526"/>
    </source>
</evidence>
<sequence length="87" mass="9564">TDAFTHVSERAARVTDLGISVCAVLLAEACNTGLEPLVRYDVPSLRRERLSWVSQNYLRDETLTAANARLVAAQDEIPWPTPGVAVR</sequence>
<dbReference type="GO" id="GO:0004803">
    <property type="term" value="F:transposase activity"/>
    <property type="evidence" value="ECO:0007669"/>
    <property type="project" value="InterPro"/>
</dbReference>